<dbReference type="STRING" id="477690.SAMN05216474_1772"/>
<dbReference type="SUPFAM" id="SSF82185">
    <property type="entry name" value="Histone H3 K4-specific methyltransferase SET7/9 N-terminal domain"/>
    <property type="match status" value="1"/>
</dbReference>
<evidence type="ECO:0000313" key="1">
    <source>
        <dbReference type="EMBL" id="SFT68230.1"/>
    </source>
</evidence>
<organism evidence="1 2">
    <name type="scientific">Lishizhenia tianjinensis</name>
    <dbReference type="NCBI Taxonomy" id="477690"/>
    <lineage>
        <taxon>Bacteria</taxon>
        <taxon>Pseudomonadati</taxon>
        <taxon>Bacteroidota</taxon>
        <taxon>Flavobacteriia</taxon>
        <taxon>Flavobacteriales</taxon>
        <taxon>Crocinitomicaceae</taxon>
        <taxon>Lishizhenia</taxon>
    </lineage>
</organism>
<dbReference type="Gene3D" id="3.90.930.1">
    <property type="match status" value="2"/>
</dbReference>
<dbReference type="OrthoDB" id="9785122at2"/>
<keyword evidence="2" id="KW-1185">Reference proteome</keyword>
<reference evidence="1 2" key="1">
    <citation type="submission" date="2016-10" db="EMBL/GenBank/DDBJ databases">
        <authorList>
            <person name="de Groot N.N."/>
        </authorList>
    </citation>
    <scope>NUCLEOTIDE SEQUENCE [LARGE SCALE GENOMIC DNA]</scope>
    <source>
        <strain evidence="1 2">CGMCC 1.7005</strain>
    </source>
</reference>
<dbReference type="AlphaFoldDB" id="A0A1I6ZZY3"/>
<evidence type="ECO:0008006" key="3">
    <source>
        <dbReference type="Google" id="ProtNLM"/>
    </source>
</evidence>
<protein>
    <recommendedName>
        <fullName evidence="3">Antitoxin component YwqK of the YwqJK toxin-antitoxin module</fullName>
    </recommendedName>
</protein>
<proteinExistence type="predicted"/>
<gene>
    <name evidence="1" type="ORF">SAMN05216474_1772</name>
</gene>
<dbReference type="RefSeq" id="WP_139230316.1">
    <property type="nucleotide sequence ID" value="NZ_FPAS01000002.1"/>
</dbReference>
<dbReference type="EMBL" id="FPAS01000002">
    <property type="protein sequence ID" value="SFT68230.1"/>
    <property type="molecule type" value="Genomic_DNA"/>
</dbReference>
<dbReference type="Proteomes" id="UP000236454">
    <property type="component" value="Unassembled WGS sequence"/>
</dbReference>
<evidence type="ECO:0000313" key="2">
    <source>
        <dbReference type="Proteomes" id="UP000236454"/>
    </source>
</evidence>
<sequence>MYNTAQLIEINDTIIIQNYRKTLSTDLFTKDVYDELLSISKRIQTTNLDSIKYKLLAGFITDYDCFGNPISTSSVSPLYFIYKDFYKIPVDSNEIKRMRSDSFQKTKNNQVEFLTYHIGSPNDNDLFHRPSPKNLGLDNLDEYNIDKNGTYIINYFPKYNDSTSSWEDRPFAIFNIQNSILEGNAIWFTPNGDTLAYGSYTKNKKEDLWIFYEAYYENSKPIKRLKFQTTFKEGVPKGQFKVYLDENLFLETVINKGRPSEYYRQYNENGQIKYDFLLKDTVTGFTPCYNWIDYDAFRINQKGIMNFYIPFWIKFEDRYGEKELLFIEDEYFPILQYMEGKNSSFYDNGKIKTSFTFENGEIVSGNKSYYSNGKVLREWDMTTRTITQYNENGEEHTVNKYDNECD</sequence>
<accession>A0A1I6ZZY3</accession>
<name>A0A1I6ZZY3_9FLAO</name>